<evidence type="ECO:0000256" key="1">
    <source>
        <dbReference type="SAM" id="Phobius"/>
    </source>
</evidence>
<evidence type="ECO:0000313" key="3">
    <source>
        <dbReference type="Proteomes" id="UP001198010"/>
    </source>
</evidence>
<gene>
    <name evidence="2" type="ORF">LJD63_10045</name>
</gene>
<name>A0AB35HH29_9FIRM</name>
<evidence type="ECO:0000313" key="2">
    <source>
        <dbReference type="EMBL" id="MCB8606590.1"/>
    </source>
</evidence>
<keyword evidence="1" id="KW-1133">Transmembrane helix</keyword>
<dbReference type="Proteomes" id="UP001198010">
    <property type="component" value="Unassembled WGS sequence"/>
</dbReference>
<feature type="transmembrane region" description="Helical" evidence="1">
    <location>
        <begin position="15"/>
        <end position="38"/>
    </location>
</feature>
<sequence length="73" mass="7543">GAMLLNTFVPAARPLGPVLVGLAKIGLTVTLFFIGAGLSAQVVRSVGLKPYLLGALLWLVISTASLYVILHAV</sequence>
<protein>
    <recommendedName>
        <fullName evidence="4">Sulfate exporter family transporter</fullName>
    </recommendedName>
</protein>
<accession>A0AB35HH29</accession>
<dbReference type="AlphaFoldDB" id="A0AB35HH29"/>
<reference evidence="2" key="1">
    <citation type="submission" date="2021-10" db="EMBL/GenBank/DDBJ databases">
        <title>Collection of gut derived symbiotic bacterial strains cultured from healthy donors.</title>
        <authorList>
            <person name="Lin H."/>
            <person name="Littmann E."/>
            <person name="Kohout C."/>
            <person name="Pamer E.G."/>
        </authorList>
    </citation>
    <scope>NUCLEOTIDE SEQUENCE</scope>
    <source>
        <strain evidence="2">DFI.4.35</strain>
    </source>
</reference>
<dbReference type="RefSeq" id="WP_227283871.1">
    <property type="nucleotide sequence ID" value="NZ_JAJDLA010000106.1"/>
</dbReference>
<dbReference type="EMBL" id="JAJDLA010000106">
    <property type="protein sequence ID" value="MCB8606590.1"/>
    <property type="molecule type" value="Genomic_DNA"/>
</dbReference>
<keyword evidence="1" id="KW-0812">Transmembrane</keyword>
<keyword evidence="1" id="KW-0472">Membrane</keyword>
<feature type="transmembrane region" description="Helical" evidence="1">
    <location>
        <begin position="50"/>
        <end position="70"/>
    </location>
</feature>
<feature type="non-terminal residue" evidence="2">
    <location>
        <position position="1"/>
    </location>
</feature>
<evidence type="ECO:0008006" key="4">
    <source>
        <dbReference type="Google" id="ProtNLM"/>
    </source>
</evidence>
<organism evidence="2 3">
    <name type="scientific">Veillonella nakazawae</name>
    <dbReference type="NCBI Taxonomy" id="2682456"/>
    <lineage>
        <taxon>Bacteria</taxon>
        <taxon>Bacillati</taxon>
        <taxon>Bacillota</taxon>
        <taxon>Negativicutes</taxon>
        <taxon>Veillonellales</taxon>
        <taxon>Veillonellaceae</taxon>
        <taxon>Veillonella</taxon>
    </lineage>
</organism>
<comment type="caution">
    <text evidence="2">The sequence shown here is derived from an EMBL/GenBank/DDBJ whole genome shotgun (WGS) entry which is preliminary data.</text>
</comment>
<proteinExistence type="predicted"/>